<evidence type="ECO:0000256" key="8">
    <source>
        <dbReference type="HAMAP-Rule" id="MF_01865"/>
    </source>
</evidence>
<comment type="caution">
    <text evidence="11">The sequence shown here is derived from an EMBL/GenBank/DDBJ whole genome shotgun (WGS) entry which is preliminary data.</text>
</comment>
<dbReference type="NCBIfam" id="TIGR01125">
    <property type="entry name" value="30S ribosomal protein S12 methylthiotransferase RimO"/>
    <property type="match status" value="1"/>
</dbReference>
<evidence type="ECO:0000256" key="7">
    <source>
        <dbReference type="ARBA" id="ARBA00023014"/>
    </source>
</evidence>
<dbReference type="NCBIfam" id="TIGR00089">
    <property type="entry name" value="MiaB/RimO family radical SAM methylthiotransferase"/>
    <property type="match status" value="1"/>
</dbReference>
<dbReference type="EC" id="2.8.4.4" evidence="8"/>
<protein>
    <recommendedName>
        <fullName evidence="8">Ribosomal protein uS12 methylthiotransferase RimO</fullName>
        <shortName evidence="8">uS12 MTTase</shortName>
        <shortName evidence="8">uS12 methylthiotransferase</shortName>
        <ecNumber evidence="8">2.8.4.4</ecNumber>
    </recommendedName>
    <alternativeName>
        <fullName evidence="8">Ribosomal protein uS12 (aspartate-C(3))-methylthiotransferase</fullName>
    </alternativeName>
    <alternativeName>
        <fullName evidence="8">Ribosome maturation factor RimO</fullName>
    </alternativeName>
</protein>
<keyword evidence="12" id="KW-1185">Reference proteome</keyword>
<feature type="binding site" evidence="8">
    <location>
        <position position="45"/>
    </location>
    <ligand>
        <name>[4Fe-4S] cluster</name>
        <dbReference type="ChEBI" id="CHEBI:49883"/>
        <label>1</label>
    </ligand>
</feature>
<dbReference type="PROSITE" id="PS01278">
    <property type="entry name" value="MTTASE_RADICAL"/>
    <property type="match status" value="1"/>
</dbReference>
<evidence type="ECO:0000256" key="4">
    <source>
        <dbReference type="ARBA" id="ARBA00022691"/>
    </source>
</evidence>
<dbReference type="HAMAP" id="MF_01865">
    <property type="entry name" value="MTTase_RimO"/>
    <property type="match status" value="1"/>
</dbReference>
<dbReference type="Gene3D" id="2.40.50.140">
    <property type="entry name" value="Nucleic acid-binding proteins"/>
    <property type="match status" value="1"/>
</dbReference>
<dbReference type="InParanoid" id="A0A397RIN8"/>
<dbReference type="InterPro" id="IPR023404">
    <property type="entry name" value="rSAM_horseshoe"/>
</dbReference>
<name>A0A397RIN8_9MOLU</name>
<feature type="binding site" evidence="8">
    <location>
        <position position="10"/>
    </location>
    <ligand>
        <name>[4Fe-4S] cluster</name>
        <dbReference type="ChEBI" id="CHEBI:49883"/>
        <label>1</label>
    </ligand>
</feature>
<dbReference type="SFLD" id="SFLDG01082">
    <property type="entry name" value="B12-binding_domain_containing"/>
    <property type="match status" value="1"/>
</dbReference>
<keyword evidence="1 8" id="KW-0004">4Fe-4S</keyword>
<dbReference type="InterPro" id="IPR005839">
    <property type="entry name" value="Methylthiotransferase"/>
</dbReference>
<dbReference type="SUPFAM" id="SSF102114">
    <property type="entry name" value="Radical SAM enzymes"/>
    <property type="match status" value="1"/>
</dbReference>
<dbReference type="Pfam" id="PF18693">
    <property type="entry name" value="TRAM_2"/>
    <property type="match status" value="1"/>
</dbReference>
<dbReference type="PROSITE" id="PS51449">
    <property type="entry name" value="MTTASE_N"/>
    <property type="match status" value="1"/>
</dbReference>
<evidence type="ECO:0000256" key="3">
    <source>
        <dbReference type="ARBA" id="ARBA00022679"/>
    </source>
</evidence>
<evidence type="ECO:0000256" key="1">
    <source>
        <dbReference type="ARBA" id="ARBA00022485"/>
    </source>
</evidence>
<dbReference type="InterPro" id="IPR006638">
    <property type="entry name" value="Elp3/MiaA/NifB-like_rSAM"/>
</dbReference>
<feature type="domain" description="MTTase N-terminal" evidence="9">
    <location>
        <begin position="1"/>
        <end position="114"/>
    </location>
</feature>
<dbReference type="InterPro" id="IPR002792">
    <property type="entry name" value="TRAM_dom"/>
</dbReference>
<dbReference type="OrthoDB" id="9805215at2"/>
<feature type="binding site" evidence="8">
    <location>
        <position position="152"/>
    </location>
    <ligand>
        <name>[4Fe-4S] cluster</name>
        <dbReference type="ChEBI" id="CHEBI:49883"/>
        <label>2</label>
        <note>4Fe-4S-S-AdoMet</note>
    </ligand>
</feature>
<comment type="subcellular location">
    <subcellularLocation>
        <location evidence="8">Cytoplasm</location>
    </subcellularLocation>
</comment>
<dbReference type="CDD" id="cd01335">
    <property type="entry name" value="Radical_SAM"/>
    <property type="match status" value="1"/>
</dbReference>
<dbReference type="PROSITE" id="PS51918">
    <property type="entry name" value="RADICAL_SAM"/>
    <property type="match status" value="1"/>
</dbReference>
<feature type="binding site" evidence="8">
    <location>
        <position position="145"/>
    </location>
    <ligand>
        <name>[4Fe-4S] cluster</name>
        <dbReference type="ChEBI" id="CHEBI:49883"/>
        <label>2</label>
        <note>4Fe-4S-S-AdoMet</note>
    </ligand>
</feature>
<dbReference type="PANTHER" id="PTHR43837:SF1">
    <property type="entry name" value="RIBOSOMAL PROTEIN US12 METHYLTHIOTRANSFERASE RIMO"/>
    <property type="match status" value="1"/>
</dbReference>
<dbReference type="SFLD" id="SFLDS00029">
    <property type="entry name" value="Radical_SAM"/>
    <property type="match status" value="1"/>
</dbReference>
<feature type="domain" description="Radical SAM core" evidence="10">
    <location>
        <begin position="131"/>
        <end position="362"/>
    </location>
</feature>
<keyword evidence="5 8" id="KW-0479">Metal-binding</keyword>
<dbReference type="GO" id="GO:0035600">
    <property type="term" value="P:tRNA methylthiolation"/>
    <property type="evidence" value="ECO:0007669"/>
    <property type="project" value="UniProtKB-ARBA"/>
</dbReference>
<comment type="similarity">
    <text evidence="8">Belongs to the methylthiotransferase family. RimO subfamily.</text>
</comment>
<dbReference type="GO" id="GO:0103039">
    <property type="term" value="F:protein methylthiotransferase activity"/>
    <property type="evidence" value="ECO:0007669"/>
    <property type="project" value="UniProtKB-EC"/>
</dbReference>
<dbReference type="InterPro" id="IPR007197">
    <property type="entry name" value="rSAM"/>
</dbReference>
<dbReference type="InterPro" id="IPR038135">
    <property type="entry name" value="Methylthiotransferase_N_sf"/>
</dbReference>
<dbReference type="AlphaFoldDB" id="A0A397RIN8"/>
<keyword evidence="11" id="KW-0687">Ribonucleoprotein</keyword>
<dbReference type="PANTHER" id="PTHR43837">
    <property type="entry name" value="RIBOSOMAL PROTEIN S12 METHYLTHIOTRANSFERASE RIMO"/>
    <property type="match status" value="1"/>
</dbReference>
<dbReference type="RefSeq" id="WP_119016664.1">
    <property type="nucleotide sequence ID" value="NZ_QXEV01000021.1"/>
</dbReference>
<keyword evidence="4 8" id="KW-0949">S-adenosyl-L-methionine</keyword>
<dbReference type="Pfam" id="PF00919">
    <property type="entry name" value="UPF0004"/>
    <property type="match status" value="1"/>
</dbReference>
<comment type="catalytic activity">
    <reaction evidence="8">
        <text>L-aspartate(89)-[ribosomal protein uS12]-hydrogen + (sulfur carrier)-SH + AH2 + 2 S-adenosyl-L-methionine = 3-methylsulfanyl-L-aspartate(89)-[ribosomal protein uS12]-hydrogen + (sulfur carrier)-H + 5'-deoxyadenosine + L-methionine + A + S-adenosyl-L-homocysteine + 2 H(+)</text>
        <dbReference type="Rhea" id="RHEA:37087"/>
        <dbReference type="Rhea" id="RHEA-COMP:10460"/>
        <dbReference type="Rhea" id="RHEA-COMP:10461"/>
        <dbReference type="Rhea" id="RHEA-COMP:14737"/>
        <dbReference type="Rhea" id="RHEA-COMP:14739"/>
        <dbReference type="ChEBI" id="CHEBI:13193"/>
        <dbReference type="ChEBI" id="CHEBI:15378"/>
        <dbReference type="ChEBI" id="CHEBI:17319"/>
        <dbReference type="ChEBI" id="CHEBI:17499"/>
        <dbReference type="ChEBI" id="CHEBI:29917"/>
        <dbReference type="ChEBI" id="CHEBI:29961"/>
        <dbReference type="ChEBI" id="CHEBI:57844"/>
        <dbReference type="ChEBI" id="CHEBI:57856"/>
        <dbReference type="ChEBI" id="CHEBI:59789"/>
        <dbReference type="ChEBI" id="CHEBI:64428"/>
        <dbReference type="ChEBI" id="CHEBI:73599"/>
        <dbReference type="EC" id="2.8.4.4"/>
    </reaction>
</comment>
<dbReference type="EMBL" id="QXEV01000021">
    <property type="protein sequence ID" value="RIA73973.1"/>
    <property type="molecule type" value="Genomic_DNA"/>
</dbReference>
<keyword evidence="6 8" id="KW-0408">Iron</keyword>
<accession>A0A397RIN8</accession>
<evidence type="ECO:0000313" key="12">
    <source>
        <dbReference type="Proteomes" id="UP000266506"/>
    </source>
</evidence>
<dbReference type="SMART" id="SM00729">
    <property type="entry name" value="Elp3"/>
    <property type="match status" value="1"/>
</dbReference>
<evidence type="ECO:0000256" key="5">
    <source>
        <dbReference type="ARBA" id="ARBA00022723"/>
    </source>
</evidence>
<gene>
    <name evidence="8" type="primary">rimO</name>
    <name evidence="11" type="ORF">EI71_01555</name>
</gene>
<comment type="function">
    <text evidence="8">Catalyzes the methylthiolation of an aspartic acid residue of ribosomal protein uS12.</text>
</comment>
<dbReference type="InterPro" id="IPR012340">
    <property type="entry name" value="NA-bd_OB-fold"/>
</dbReference>
<keyword evidence="7 8" id="KW-0411">Iron-sulfur</keyword>
<dbReference type="InterPro" id="IPR005840">
    <property type="entry name" value="Ribosomal_uS12_MeSTrfase_RimO"/>
</dbReference>
<feature type="binding site" evidence="8">
    <location>
        <position position="77"/>
    </location>
    <ligand>
        <name>[4Fe-4S] cluster</name>
        <dbReference type="ChEBI" id="CHEBI:49883"/>
        <label>1</label>
    </ligand>
</feature>
<dbReference type="GO" id="GO:0005840">
    <property type="term" value="C:ribosome"/>
    <property type="evidence" value="ECO:0007669"/>
    <property type="project" value="UniProtKB-KW"/>
</dbReference>
<evidence type="ECO:0000256" key="6">
    <source>
        <dbReference type="ARBA" id="ARBA00023004"/>
    </source>
</evidence>
<reference evidence="11 12" key="1">
    <citation type="submission" date="2018-08" db="EMBL/GenBank/DDBJ databases">
        <title>Genomic Encyclopedia of Archaeal and Bacterial Type Strains, Phase II (KMG-II): from individual species to whole genera.</title>
        <authorList>
            <person name="Goeker M."/>
        </authorList>
    </citation>
    <scope>NUCLEOTIDE SEQUENCE [LARGE SCALE GENOMIC DNA]</scope>
    <source>
        <strain evidence="11 12">ATCC 27112</strain>
    </source>
</reference>
<dbReference type="GO" id="GO:0051539">
    <property type="term" value="F:4 iron, 4 sulfur cluster binding"/>
    <property type="evidence" value="ECO:0007669"/>
    <property type="project" value="UniProtKB-UniRule"/>
</dbReference>
<dbReference type="Proteomes" id="UP000266506">
    <property type="component" value="Unassembled WGS sequence"/>
</dbReference>
<keyword evidence="2 8" id="KW-0963">Cytoplasm</keyword>
<evidence type="ECO:0000259" key="10">
    <source>
        <dbReference type="PROSITE" id="PS51918"/>
    </source>
</evidence>
<evidence type="ECO:0000313" key="11">
    <source>
        <dbReference type="EMBL" id="RIA73973.1"/>
    </source>
</evidence>
<dbReference type="Gene3D" id="3.80.30.20">
    <property type="entry name" value="tm_1862 like domain"/>
    <property type="match status" value="1"/>
</dbReference>
<dbReference type="SFLD" id="SFLDG01061">
    <property type="entry name" value="methylthiotransferase"/>
    <property type="match status" value="1"/>
</dbReference>
<keyword evidence="11" id="KW-0689">Ribosomal protein</keyword>
<proteinExistence type="inferred from homology"/>
<dbReference type="InterPro" id="IPR058240">
    <property type="entry name" value="rSAM_sf"/>
</dbReference>
<feature type="binding site" evidence="8">
    <location>
        <position position="149"/>
    </location>
    <ligand>
        <name>[4Fe-4S] cluster</name>
        <dbReference type="ChEBI" id="CHEBI:49883"/>
        <label>2</label>
        <note>4Fe-4S-S-AdoMet</note>
    </ligand>
</feature>
<dbReference type="FunFam" id="3.80.30.20:FF:000001">
    <property type="entry name" value="tRNA-2-methylthio-N(6)-dimethylallyladenosine synthase 2"/>
    <property type="match status" value="1"/>
</dbReference>
<sequence>MNVYMISLGCAKNQVDTEMILGACKNDITLVKSPEEANLILINTCAFIEPARKEAIDTILQMADYKENGAKLIALGCLPQRYKDEIAKLLPEVDRFVTIDEYKDIANIVSSVCNSSYKIRGEFSPLNRIYSTPSYMRYIKISEGCQNHCAFCAIPLIRGTLRSRTIESIVEEVKNEVAQGVYEINLISQDTTKYGYDLYDNKYMIVPLLKELVKIPGDFKIRLLYLYPDIVSDELIDFIKNNDKVMPYFDIPIQHSEDHILKKMVRRGNREYMLNLFNKIRKEIPSAIIRTTLIVGFPYEEESDIDNLIDFMNLVKFDRLGAFTFSLEEGTAATHYPNIIPEEVKQKRYERVMEAQANIALEKNKAMIGKVIEDAFIIGYDEESFMYVARSYAYAPDEVDGAIFVAAHYELELGQRVKVKIMDCDSYSLTGEQCE</sequence>
<dbReference type="InterPro" id="IPR013848">
    <property type="entry name" value="Methylthiotransferase_N"/>
</dbReference>
<dbReference type="Pfam" id="PF04055">
    <property type="entry name" value="Radical_SAM"/>
    <property type="match status" value="1"/>
</dbReference>
<evidence type="ECO:0000259" key="9">
    <source>
        <dbReference type="PROSITE" id="PS51449"/>
    </source>
</evidence>
<dbReference type="InterPro" id="IPR020612">
    <property type="entry name" value="Methylthiotransferase_CS"/>
</dbReference>
<dbReference type="GO" id="GO:0035599">
    <property type="term" value="F:aspartic acid methylthiotransferase activity"/>
    <property type="evidence" value="ECO:0007669"/>
    <property type="project" value="TreeGrafter"/>
</dbReference>
<keyword evidence="3 8" id="KW-0808">Transferase</keyword>
<dbReference type="SFLD" id="SFLDF00274">
    <property type="entry name" value="ribosomal_protein_S12_methylth"/>
    <property type="match status" value="1"/>
</dbReference>
<evidence type="ECO:0000256" key="2">
    <source>
        <dbReference type="ARBA" id="ARBA00022490"/>
    </source>
</evidence>
<dbReference type="GO" id="GO:0046872">
    <property type="term" value="F:metal ion binding"/>
    <property type="evidence" value="ECO:0007669"/>
    <property type="project" value="UniProtKB-KW"/>
</dbReference>
<comment type="cofactor">
    <cofactor evidence="8">
        <name>[4Fe-4S] cluster</name>
        <dbReference type="ChEBI" id="CHEBI:49883"/>
    </cofactor>
    <text evidence="8">Binds 2 [4Fe-4S] clusters. One cluster is coordinated with 3 cysteines and an exchangeable S-adenosyl-L-methionine.</text>
</comment>
<organism evidence="11 12">
    <name type="scientific">Anaeroplasma bactoclasticum</name>
    <dbReference type="NCBI Taxonomy" id="2088"/>
    <lineage>
        <taxon>Bacteria</taxon>
        <taxon>Bacillati</taxon>
        <taxon>Mycoplasmatota</taxon>
        <taxon>Mollicutes</taxon>
        <taxon>Anaeroplasmatales</taxon>
        <taxon>Anaeroplasmataceae</taxon>
        <taxon>Anaeroplasma</taxon>
    </lineage>
</organism>
<dbReference type="Gene3D" id="3.40.50.12160">
    <property type="entry name" value="Methylthiotransferase, N-terminal domain"/>
    <property type="match status" value="1"/>
</dbReference>
<dbReference type="GO" id="GO:0005829">
    <property type="term" value="C:cytosol"/>
    <property type="evidence" value="ECO:0007669"/>
    <property type="project" value="TreeGrafter"/>
</dbReference>